<dbReference type="GO" id="GO:0009011">
    <property type="term" value="F:alpha-1,4-glucan glucosyltransferase (ADP-glucose donor) activity"/>
    <property type="evidence" value="ECO:0007669"/>
    <property type="project" value="UniProtKB-EC"/>
</dbReference>
<dbReference type="Pfam" id="PF00534">
    <property type="entry name" value="Glycos_transf_1"/>
    <property type="match status" value="1"/>
</dbReference>
<comment type="function">
    <text evidence="2 8">Synthesizes alpha-1,4-glucan chains using ADP-glucose.</text>
</comment>
<name>A0ABU5DQP4_9BURK</name>
<evidence type="ECO:0000256" key="5">
    <source>
        <dbReference type="ARBA" id="ARBA00022676"/>
    </source>
</evidence>
<organism evidence="11 12">
    <name type="scientific">Roseateles agri</name>
    <dbReference type="NCBI Taxonomy" id="3098619"/>
    <lineage>
        <taxon>Bacteria</taxon>
        <taxon>Pseudomonadati</taxon>
        <taxon>Pseudomonadota</taxon>
        <taxon>Betaproteobacteria</taxon>
        <taxon>Burkholderiales</taxon>
        <taxon>Sphaerotilaceae</taxon>
        <taxon>Roseateles</taxon>
    </lineage>
</organism>
<keyword evidence="5 8" id="KW-0328">Glycosyltransferase</keyword>
<accession>A0ABU5DQP4</accession>
<dbReference type="HAMAP" id="MF_00484">
    <property type="entry name" value="Glycogen_synth"/>
    <property type="match status" value="1"/>
</dbReference>
<dbReference type="Pfam" id="PF08323">
    <property type="entry name" value="Glyco_transf_5"/>
    <property type="match status" value="1"/>
</dbReference>
<dbReference type="Gene3D" id="3.40.50.2000">
    <property type="entry name" value="Glycogen Phosphorylase B"/>
    <property type="match status" value="2"/>
</dbReference>
<evidence type="ECO:0000256" key="8">
    <source>
        <dbReference type="HAMAP-Rule" id="MF_00484"/>
    </source>
</evidence>
<evidence type="ECO:0000256" key="2">
    <source>
        <dbReference type="ARBA" id="ARBA00002764"/>
    </source>
</evidence>
<dbReference type="InterPro" id="IPR001296">
    <property type="entry name" value="Glyco_trans_1"/>
</dbReference>
<feature type="domain" description="Starch synthase catalytic" evidence="10">
    <location>
        <begin position="2"/>
        <end position="242"/>
    </location>
</feature>
<feature type="binding site" evidence="8">
    <location>
        <position position="15"/>
    </location>
    <ligand>
        <name>ADP-alpha-D-glucose</name>
        <dbReference type="ChEBI" id="CHEBI:57498"/>
    </ligand>
</feature>
<comment type="caution">
    <text evidence="11">The sequence shown here is derived from an EMBL/GenBank/DDBJ whole genome shotgun (WGS) entry which is preliminary data.</text>
</comment>
<proteinExistence type="inferred from homology"/>
<dbReference type="Proteomes" id="UP001285263">
    <property type="component" value="Unassembled WGS sequence"/>
</dbReference>
<dbReference type="RefSeq" id="WP_320426608.1">
    <property type="nucleotide sequence ID" value="NZ_JAXCLA010000011.1"/>
</dbReference>
<dbReference type="NCBIfam" id="NF001899">
    <property type="entry name" value="PRK00654.1-2"/>
    <property type="match status" value="1"/>
</dbReference>
<dbReference type="EC" id="2.4.1.21" evidence="8"/>
<sequence length="491" mass="52280">MKVLSVASEMFPMLKTGGLADVAGALPGALAPLGVQVRTLLPGHPKVLAALDAGAKVVAEWPLWFGGPARLLAGAAAGLDLLVLDAPHLHDRAGNPYLDANGRDWPDNAQRYAALAHAAARIGWGELKTWKPDVLHVHDWQGALVPAYLHYLGNGGNGGKKQPATVLTIHNLAFQGQFNAAVWPQLGLPDEAFSMHGLEYFGDVGFLKAGIQFADAITTVSPTYAHEIRTHRDGMGMDAMLRWRQAAVSGIVNGIDTEVWNPATDALLPARYGAQDLAPRLANKREIEKRFGLTADDSSPLICMISRLTEQKGIDLVAQHIDAIVATGARLAILGSGDAGLEAALRAGAQTHPQRVALRIGYDEPLSHLLQGGSDAILVPSRFEPCGLTQLYGLRYGCVPIVARVGGLADTVIDANDAALKAGVGTGIQFADVTAEGLLEALRRAVQLFRHQPADWLRIQRNGMAADVGWRSSAAEYAALYARLVAKESHK</sequence>
<evidence type="ECO:0000256" key="6">
    <source>
        <dbReference type="ARBA" id="ARBA00022679"/>
    </source>
</evidence>
<evidence type="ECO:0000259" key="10">
    <source>
        <dbReference type="Pfam" id="PF08323"/>
    </source>
</evidence>
<gene>
    <name evidence="8 11" type="primary">glgA</name>
    <name evidence="11" type="ORF">SNE35_29350</name>
</gene>
<keyword evidence="12" id="KW-1185">Reference proteome</keyword>
<dbReference type="InterPro" id="IPR011835">
    <property type="entry name" value="GS/SS"/>
</dbReference>
<comment type="catalytic activity">
    <reaction evidence="1 8">
        <text>[(1-&gt;4)-alpha-D-glucosyl](n) + ADP-alpha-D-glucose = [(1-&gt;4)-alpha-D-glucosyl](n+1) + ADP + H(+)</text>
        <dbReference type="Rhea" id="RHEA:18189"/>
        <dbReference type="Rhea" id="RHEA-COMP:9584"/>
        <dbReference type="Rhea" id="RHEA-COMP:9587"/>
        <dbReference type="ChEBI" id="CHEBI:15378"/>
        <dbReference type="ChEBI" id="CHEBI:15444"/>
        <dbReference type="ChEBI" id="CHEBI:57498"/>
        <dbReference type="ChEBI" id="CHEBI:456216"/>
        <dbReference type="EC" id="2.4.1.21"/>
    </reaction>
</comment>
<evidence type="ECO:0000313" key="12">
    <source>
        <dbReference type="Proteomes" id="UP001285263"/>
    </source>
</evidence>
<evidence type="ECO:0000256" key="7">
    <source>
        <dbReference type="ARBA" id="ARBA00023056"/>
    </source>
</evidence>
<evidence type="ECO:0000256" key="1">
    <source>
        <dbReference type="ARBA" id="ARBA00001478"/>
    </source>
</evidence>
<evidence type="ECO:0000256" key="4">
    <source>
        <dbReference type="ARBA" id="ARBA00010281"/>
    </source>
</evidence>
<comment type="pathway">
    <text evidence="3 8">Glycan biosynthesis; glycogen biosynthesis.</text>
</comment>
<evidence type="ECO:0000313" key="11">
    <source>
        <dbReference type="EMBL" id="MDY0748640.1"/>
    </source>
</evidence>
<evidence type="ECO:0000259" key="9">
    <source>
        <dbReference type="Pfam" id="PF00534"/>
    </source>
</evidence>
<keyword evidence="7 8" id="KW-0320">Glycogen biosynthesis</keyword>
<dbReference type="PANTHER" id="PTHR45825">
    <property type="entry name" value="GRANULE-BOUND STARCH SYNTHASE 1, CHLOROPLASTIC/AMYLOPLASTIC"/>
    <property type="match status" value="1"/>
</dbReference>
<dbReference type="CDD" id="cd03791">
    <property type="entry name" value="GT5_Glycogen_synthase_DULL1-like"/>
    <property type="match status" value="1"/>
</dbReference>
<comment type="similarity">
    <text evidence="4 8">Belongs to the glycosyltransferase 1 family. Bacterial/plant glycogen synthase subfamily.</text>
</comment>
<dbReference type="PANTHER" id="PTHR45825:SF11">
    <property type="entry name" value="ALPHA AMYLASE DOMAIN-CONTAINING PROTEIN"/>
    <property type="match status" value="1"/>
</dbReference>
<feature type="domain" description="Glycosyl transferase family 1" evidence="9">
    <location>
        <begin position="288"/>
        <end position="445"/>
    </location>
</feature>
<dbReference type="SUPFAM" id="SSF53756">
    <property type="entry name" value="UDP-Glycosyltransferase/glycogen phosphorylase"/>
    <property type="match status" value="1"/>
</dbReference>
<reference evidence="11 12" key="1">
    <citation type="submission" date="2023-11" db="EMBL/GenBank/DDBJ databases">
        <title>Paucibacter sp. nov., isolated from fresh soil in Korea.</title>
        <authorList>
            <person name="Le N.T.T."/>
        </authorList>
    </citation>
    <scope>NUCLEOTIDE SEQUENCE [LARGE SCALE GENOMIC DNA]</scope>
    <source>
        <strain evidence="11 12">R3-3</strain>
    </source>
</reference>
<protein>
    <recommendedName>
        <fullName evidence="8">Glycogen synthase</fullName>
        <ecNumber evidence="8">2.4.1.21</ecNumber>
    </recommendedName>
    <alternativeName>
        <fullName evidence="8">Starch [bacterial glycogen] synthase</fullName>
    </alternativeName>
</protein>
<dbReference type="NCBIfam" id="TIGR02095">
    <property type="entry name" value="glgA"/>
    <property type="match status" value="1"/>
</dbReference>
<evidence type="ECO:0000256" key="3">
    <source>
        <dbReference type="ARBA" id="ARBA00004964"/>
    </source>
</evidence>
<dbReference type="InterPro" id="IPR013534">
    <property type="entry name" value="Starch_synth_cat_dom"/>
</dbReference>
<keyword evidence="6 8" id="KW-0808">Transferase</keyword>
<dbReference type="EMBL" id="JAXCLA010000011">
    <property type="protein sequence ID" value="MDY0748640.1"/>
    <property type="molecule type" value="Genomic_DNA"/>
</dbReference>